<comment type="caution">
    <text evidence="2">The sequence shown here is derived from an EMBL/GenBank/DDBJ whole genome shotgun (WGS) entry which is preliminary data.</text>
</comment>
<keyword evidence="1" id="KW-0812">Transmembrane</keyword>
<evidence type="ECO:0000313" key="2">
    <source>
        <dbReference type="EMBL" id="MDQ0492480.1"/>
    </source>
</evidence>
<reference evidence="2 3" key="1">
    <citation type="submission" date="2023-07" db="EMBL/GenBank/DDBJ databases">
        <title>Genomic Encyclopedia of Type Strains, Phase IV (KMG-IV): sequencing the most valuable type-strain genomes for metagenomic binning, comparative biology and taxonomic classification.</title>
        <authorList>
            <person name="Goeker M."/>
        </authorList>
    </citation>
    <scope>NUCLEOTIDE SEQUENCE [LARGE SCALE GENOMIC DNA]</scope>
    <source>
        <strain evidence="2 3">DSM 14914</strain>
    </source>
</reference>
<keyword evidence="3" id="KW-1185">Reference proteome</keyword>
<evidence type="ECO:0000313" key="3">
    <source>
        <dbReference type="Proteomes" id="UP001242811"/>
    </source>
</evidence>
<keyword evidence="1" id="KW-1133">Transmembrane helix</keyword>
<protein>
    <submittedName>
        <fullName evidence="2">Uncharacterized protein</fullName>
    </submittedName>
</protein>
<name>A0ABU0KSZ4_9BACL</name>
<feature type="transmembrane region" description="Helical" evidence="1">
    <location>
        <begin position="7"/>
        <end position="25"/>
    </location>
</feature>
<keyword evidence="1" id="KW-0472">Membrane</keyword>
<proteinExistence type="predicted"/>
<organism evidence="2 3">
    <name type="scientific">Paenibacillus brasilensis</name>
    <dbReference type="NCBI Taxonomy" id="128574"/>
    <lineage>
        <taxon>Bacteria</taxon>
        <taxon>Bacillati</taxon>
        <taxon>Bacillota</taxon>
        <taxon>Bacilli</taxon>
        <taxon>Bacillales</taxon>
        <taxon>Paenibacillaceae</taxon>
        <taxon>Paenibacillus</taxon>
    </lineage>
</organism>
<dbReference type="Proteomes" id="UP001242811">
    <property type="component" value="Unassembled WGS sequence"/>
</dbReference>
<evidence type="ECO:0000256" key="1">
    <source>
        <dbReference type="SAM" id="Phobius"/>
    </source>
</evidence>
<dbReference type="EMBL" id="JAUSWA010000002">
    <property type="protein sequence ID" value="MDQ0492480.1"/>
    <property type="molecule type" value="Genomic_DNA"/>
</dbReference>
<sequence>MKRNRSWIVLFIGIALMVGVADYFIQAKQTTPELIVPTVISKESLHLIDDTFVNDADR</sequence>
<gene>
    <name evidence="2" type="ORF">QOZ95_000627</name>
</gene>
<accession>A0ABU0KSZ4</accession>